<dbReference type="EMBL" id="CCYD01001583">
    <property type="protein sequence ID" value="CEG45537.1"/>
    <property type="molecule type" value="Genomic_DNA"/>
</dbReference>
<protein>
    <submittedName>
        <fullName evidence="1">Uncharacterized protein</fullName>
    </submittedName>
</protein>
<evidence type="ECO:0000313" key="1">
    <source>
        <dbReference type="EMBL" id="CEG45537.1"/>
    </source>
</evidence>
<reference evidence="2" key="1">
    <citation type="submission" date="2014-09" db="EMBL/GenBank/DDBJ databases">
        <authorList>
            <person name="Sharma Rahul"/>
            <person name="Thines Marco"/>
        </authorList>
    </citation>
    <scope>NUCLEOTIDE SEQUENCE [LARGE SCALE GENOMIC DNA]</scope>
</reference>
<dbReference type="RefSeq" id="XP_024581906.1">
    <property type="nucleotide sequence ID" value="XM_024716293.1"/>
</dbReference>
<evidence type="ECO:0000313" key="2">
    <source>
        <dbReference type="Proteomes" id="UP000054928"/>
    </source>
</evidence>
<dbReference type="Proteomes" id="UP000054928">
    <property type="component" value="Unassembled WGS sequence"/>
</dbReference>
<sequence>MFYEYTLSFSPHAAIKKAIQTYEENGVTLAQQAASVTPSTKNFASKMYHERLEFWKAEGYSVTKVFDELELRNEDRKFLVIYKLKTLSDYIWSSSNKAKVVTDEIKDLARLTSIALTENLKIKPRLSATYVRDKLIETWTHDPISPEDLFSKLTSEKAIAGKDHESKLDEANTKFDREYHITFSNPRRS</sequence>
<proteinExistence type="predicted"/>
<organism evidence="1 2">
    <name type="scientific">Plasmopara halstedii</name>
    <name type="common">Downy mildew of sunflower</name>
    <dbReference type="NCBI Taxonomy" id="4781"/>
    <lineage>
        <taxon>Eukaryota</taxon>
        <taxon>Sar</taxon>
        <taxon>Stramenopiles</taxon>
        <taxon>Oomycota</taxon>
        <taxon>Peronosporomycetes</taxon>
        <taxon>Peronosporales</taxon>
        <taxon>Peronosporaceae</taxon>
        <taxon>Plasmopara</taxon>
    </lineage>
</organism>
<accession>A0A0P1AW04</accession>
<dbReference type="GeneID" id="36396881"/>
<name>A0A0P1AW04_PLAHL</name>
<keyword evidence="2" id="KW-1185">Reference proteome</keyword>
<dbReference type="AlphaFoldDB" id="A0A0P1AW04"/>